<dbReference type="GO" id="GO:0005886">
    <property type="term" value="C:plasma membrane"/>
    <property type="evidence" value="ECO:0007669"/>
    <property type="project" value="UniProtKB-SubCell"/>
</dbReference>
<keyword evidence="10 11" id="KW-0813">Transport</keyword>
<dbReference type="GO" id="GO:0008360">
    <property type="term" value="P:regulation of cell shape"/>
    <property type="evidence" value="ECO:0007669"/>
    <property type="project" value="UniProtKB-UniRule"/>
</dbReference>
<sequence>MVREPAEKAPKVEAPAVKAPSGGRSAALVTAGILLSRLAGLLRQRVMAHYFGAGALADVIAAAFRIGNITQNLLGEGTLSASFIPVYAKLRGGGRGREAARFAWSSLWLLALGVGAVSVLGVLFAPWLSALLAAGFDADRLARTTQIVRVVFPMTGLLVLSAWGLGVLNAHRRFFLPYAAPVVWSAAQIAALWALGGRLGWRGEALAEALAWSALVGAALQLGLLLPAARRLLAEVGAGSGTGVGAGSSVEAGADAVGADARAGGLGLGDPNVREAVRRLPGALLGRGAIQISGLLDTLLVSFLGTGANAAFGYAQTVYLLPMSLLGTGEAAASLPEMAADTAEADRARRNAAIQARLGASLGRLTVLSLPATAALVGLGPELITLLFQTGSFDREATARVAPLVAAYGIALLGNASGRVLGATCFALGDTRTPARLAVVRVVVSTVLSVALMQRLSVLGVVLGAVIAGWVEAILLGRRVRAEVGGLGLRAVRLGRVLALTAVSLGAGLGARAALPEGLTGKPLGALLVLGAFGGAFVVAAPALGLLNVRSLLRRR</sequence>
<dbReference type="GO" id="GO:0015648">
    <property type="term" value="F:lipid-linked peptidoglycan transporter activity"/>
    <property type="evidence" value="ECO:0007669"/>
    <property type="project" value="UniProtKB-UniRule"/>
</dbReference>
<evidence type="ECO:0000256" key="10">
    <source>
        <dbReference type="HAMAP-Rule" id="MF_02078"/>
    </source>
</evidence>
<comment type="caution">
    <text evidence="10">Lacks conserved residue(s) required for the propagation of feature annotation.</text>
</comment>
<comment type="similarity">
    <text evidence="9 10 11">Belongs to the MurJ/MviN family.</text>
</comment>
<dbReference type="AlphaFoldDB" id="A0A017TH08"/>
<dbReference type="STRING" id="1192034.CAP_6933"/>
<dbReference type="UniPathway" id="UPA00219"/>
<dbReference type="InterPro" id="IPR051050">
    <property type="entry name" value="Lipid_II_flippase_MurJ/MviN"/>
</dbReference>
<proteinExistence type="inferred from homology"/>
<comment type="pathway">
    <text evidence="10">Cell wall biogenesis; peptidoglycan biosynthesis.</text>
</comment>
<dbReference type="eggNOG" id="COG0728">
    <property type="taxonomic scope" value="Bacteria"/>
</dbReference>
<dbReference type="Pfam" id="PF03023">
    <property type="entry name" value="MurJ"/>
    <property type="match status" value="1"/>
</dbReference>
<feature type="transmembrane region" description="Helical" evidence="10">
    <location>
        <begin position="147"/>
        <end position="168"/>
    </location>
</feature>
<comment type="subcellular location">
    <subcellularLocation>
        <location evidence="1 10">Cell membrane</location>
        <topology evidence="1 10">Multi-pass membrane protein</topology>
    </subcellularLocation>
</comment>
<evidence type="ECO:0000256" key="8">
    <source>
        <dbReference type="ARBA" id="ARBA00060041"/>
    </source>
</evidence>
<keyword evidence="7 10" id="KW-0472">Membrane</keyword>
<organism evidence="12 13">
    <name type="scientific">Chondromyces apiculatus DSM 436</name>
    <dbReference type="NCBI Taxonomy" id="1192034"/>
    <lineage>
        <taxon>Bacteria</taxon>
        <taxon>Pseudomonadati</taxon>
        <taxon>Myxococcota</taxon>
        <taxon>Polyangia</taxon>
        <taxon>Polyangiales</taxon>
        <taxon>Polyangiaceae</taxon>
        <taxon>Chondromyces</taxon>
    </lineage>
</organism>
<evidence type="ECO:0000256" key="1">
    <source>
        <dbReference type="ARBA" id="ARBA00004651"/>
    </source>
</evidence>
<keyword evidence="3 10" id="KW-0812">Transmembrane</keyword>
<dbReference type="PRINTS" id="PR01806">
    <property type="entry name" value="VIRFACTRMVIN"/>
</dbReference>
<dbReference type="HAMAP" id="MF_02078">
    <property type="entry name" value="MurJ_MviN"/>
    <property type="match status" value="1"/>
</dbReference>
<feature type="transmembrane region" description="Helical" evidence="10">
    <location>
        <begin position="527"/>
        <end position="549"/>
    </location>
</feature>
<dbReference type="PIRSF" id="PIRSF002869">
    <property type="entry name" value="MviN"/>
    <property type="match status" value="1"/>
</dbReference>
<keyword evidence="5 10" id="KW-0573">Peptidoglycan synthesis</keyword>
<dbReference type="GO" id="GO:0009252">
    <property type="term" value="P:peptidoglycan biosynthetic process"/>
    <property type="evidence" value="ECO:0007669"/>
    <property type="project" value="UniProtKB-UniRule"/>
</dbReference>
<protein>
    <recommendedName>
        <fullName evidence="10">Probable lipid II flippase MurJ</fullName>
    </recommendedName>
</protein>
<dbReference type="CDD" id="cd13123">
    <property type="entry name" value="MATE_MurJ_like"/>
    <property type="match status" value="1"/>
</dbReference>
<evidence type="ECO:0000256" key="6">
    <source>
        <dbReference type="ARBA" id="ARBA00022989"/>
    </source>
</evidence>
<dbReference type="PANTHER" id="PTHR47019:SF1">
    <property type="entry name" value="LIPID II FLIPPASE MURJ"/>
    <property type="match status" value="1"/>
</dbReference>
<accession>A0A017TH08</accession>
<feature type="transmembrane region" description="Helical" evidence="10">
    <location>
        <begin position="209"/>
        <end position="229"/>
    </location>
</feature>
<gene>
    <name evidence="10" type="primary">murJ</name>
    <name evidence="12" type="ORF">CAP_6933</name>
</gene>
<feature type="transmembrane region" description="Helical" evidence="10">
    <location>
        <begin position="408"/>
        <end position="428"/>
    </location>
</feature>
<dbReference type="PANTHER" id="PTHR47019">
    <property type="entry name" value="LIPID II FLIPPASE MURJ"/>
    <property type="match status" value="1"/>
</dbReference>
<comment type="function">
    <text evidence="8 10 11">Involved in peptidoglycan biosynthesis. Transports lipid-linked peptidoglycan precursors from the inner to the outer leaflet of the cytoplasmic membrane.</text>
</comment>
<dbReference type="EMBL" id="ASRX01000006">
    <property type="protein sequence ID" value="EYF07911.1"/>
    <property type="molecule type" value="Genomic_DNA"/>
</dbReference>
<feature type="transmembrane region" description="Helical" evidence="10">
    <location>
        <begin position="497"/>
        <end position="515"/>
    </location>
</feature>
<keyword evidence="10 11" id="KW-0961">Cell wall biogenesis/degradation</keyword>
<keyword evidence="4 10" id="KW-0133">Cell shape</keyword>
<dbReference type="GO" id="GO:0071555">
    <property type="term" value="P:cell wall organization"/>
    <property type="evidence" value="ECO:0007669"/>
    <property type="project" value="UniProtKB-UniRule"/>
</dbReference>
<reference evidence="12 13" key="1">
    <citation type="submission" date="2013-05" db="EMBL/GenBank/DDBJ databases">
        <title>Genome assembly of Chondromyces apiculatus DSM 436.</title>
        <authorList>
            <person name="Sharma G."/>
            <person name="Khatri I."/>
            <person name="Kaur C."/>
            <person name="Mayilraj S."/>
            <person name="Subramanian S."/>
        </authorList>
    </citation>
    <scope>NUCLEOTIDE SEQUENCE [LARGE SCALE GENOMIC DNA]</scope>
    <source>
        <strain evidence="12 13">DSM 436</strain>
    </source>
</reference>
<feature type="transmembrane region" description="Helical" evidence="10">
    <location>
        <begin position="102"/>
        <end position="127"/>
    </location>
</feature>
<comment type="caution">
    <text evidence="12">The sequence shown here is derived from an EMBL/GenBank/DDBJ whole genome shotgun (WGS) entry which is preliminary data.</text>
</comment>
<feature type="transmembrane region" description="Helical" evidence="10">
    <location>
        <begin position="458"/>
        <end position="476"/>
    </location>
</feature>
<evidence type="ECO:0000313" key="12">
    <source>
        <dbReference type="EMBL" id="EYF07911.1"/>
    </source>
</evidence>
<dbReference type="InterPro" id="IPR004268">
    <property type="entry name" value="MurJ"/>
</dbReference>
<feature type="transmembrane region" description="Helical" evidence="10">
    <location>
        <begin position="365"/>
        <end position="388"/>
    </location>
</feature>
<evidence type="ECO:0000256" key="7">
    <source>
        <dbReference type="ARBA" id="ARBA00023136"/>
    </source>
</evidence>
<keyword evidence="6 10" id="KW-1133">Transmembrane helix</keyword>
<evidence type="ECO:0000256" key="5">
    <source>
        <dbReference type="ARBA" id="ARBA00022984"/>
    </source>
</evidence>
<evidence type="ECO:0000256" key="9">
    <source>
        <dbReference type="ARBA" id="ARBA00061532"/>
    </source>
</evidence>
<dbReference type="Proteomes" id="UP000019678">
    <property type="component" value="Unassembled WGS sequence"/>
</dbReference>
<feature type="transmembrane region" description="Helical" evidence="10">
    <location>
        <begin position="175"/>
        <end position="197"/>
    </location>
</feature>
<dbReference type="GO" id="GO:0034204">
    <property type="term" value="P:lipid translocation"/>
    <property type="evidence" value="ECO:0007669"/>
    <property type="project" value="TreeGrafter"/>
</dbReference>
<keyword evidence="13" id="KW-1185">Reference proteome</keyword>
<evidence type="ECO:0000313" key="13">
    <source>
        <dbReference type="Proteomes" id="UP000019678"/>
    </source>
</evidence>
<name>A0A017TH08_9BACT</name>
<keyword evidence="2 10" id="KW-1003">Cell membrane</keyword>
<evidence type="ECO:0000256" key="11">
    <source>
        <dbReference type="PIRNR" id="PIRNR002869"/>
    </source>
</evidence>
<evidence type="ECO:0000256" key="3">
    <source>
        <dbReference type="ARBA" id="ARBA00022692"/>
    </source>
</evidence>
<evidence type="ECO:0000256" key="2">
    <source>
        <dbReference type="ARBA" id="ARBA00022475"/>
    </source>
</evidence>
<evidence type="ECO:0000256" key="4">
    <source>
        <dbReference type="ARBA" id="ARBA00022960"/>
    </source>
</evidence>